<feature type="domain" description="TonB-dependent receptor plug" evidence="8">
    <location>
        <begin position="91"/>
        <end position="192"/>
    </location>
</feature>
<feature type="compositionally biased region" description="Low complexity" evidence="5">
    <location>
        <begin position="22"/>
        <end position="35"/>
    </location>
</feature>
<keyword evidence="3" id="KW-0998">Cell outer membrane</keyword>
<sequence length="921" mass="100272">MTNPQLITALLATTALLGPAPALAQATPPSSASASDVGDPQDPNQQQDTLEAANPGADDQPAGQPVEISGPGANRDEGEIIIRGTYIPSPVRATPEVVSVLSAEDIARTGDGDIAGALQRVTGLSVVGGRFVYVRGLGERYSSALLNGAPLPSPEPLRRVVPLDLFPTSIIASTVVQKSYSANYPGEFGGGVINLTTRSAPEEGFLSVGGGIGYDTETSLNLGYTYFGSSTDFLGYDDGNRTLPSVVQNAFDSGNRIISGADFSQQDIKNIATSLDNASTSLIQKTYDVPVNWSGDIAAGETFDIGGADLGLIAVGGISNSWRTRGGVQQAGTRGGNDELVASSDFDYLSTQNRVVVNGMTSAALNVGDQKVRLTGVYIRDVLKEARASIGNAFDSVQPSAERPDETIQTGATNYFERELYDAQVVGEFQFGDFNIDLRGSYAKTRRDSPYERRYSYLFDDEIGDYVNDLRSPAQNATLSFSELDDELWFGAVDVAYFLPTAMPITLSAGYAYTDNTRSAIRRDFDFRPVASLPDTVAQQRIDYLLSDFNIQTFDILLRETTGGLGSAAYDAGLEVQGAYGMVEIEPTSDILVNLGVRYEDGTQTVTPQILFGQPAADPTLIANDYWLPAGTITWNFADDMQVRVGASKTIARPQFRELAPQPYVDFETQRTFFGNQYLQDSEILNIDARYEYYFPRDQIFSLAAFYKEIDNPIETIAANVGSSLLSTFANAPKAELYGAEVEFRKYLPFYDLGFEEGFLSDRRITLITNYTYTDSELFFPDGETSILFSSPTEIAVDQVFDTTQTLGLTGQSEHLVNLQFGFEHEDRLSQQTVILTYASDRSTNRGPNRTPDFIEKPGIQLDVVLREAVDLGGTLVELKAEGRNLLGTDYEEVQTLNGSELIIQNYDRGRTFSLSATMTF</sequence>
<feature type="domain" description="TonB-dependent receptor-like beta-barrel" evidence="7">
    <location>
        <begin position="414"/>
        <end position="840"/>
    </location>
</feature>
<dbReference type="InterPro" id="IPR036942">
    <property type="entry name" value="Beta-barrel_TonB_sf"/>
</dbReference>
<dbReference type="PANTHER" id="PTHR40980:SF5">
    <property type="entry name" value="TONB-DEPENDENT RECEPTOR"/>
    <property type="match status" value="1"/>
</dbReference>
<dbReference type="Gene3D" id="2.170.130.10">
    <property type="entry name" value="TonB-dependent receptor, plug domain"/>
    <property type="match status" value="1"/>
</dbReference>
<dbReference type="Pfam" id="PF07715">
    <property type="entry name" value="Plug"/>
    <property type="match status" value="1"/>
</dbReference>
<dbReference type="InterPro" id="IPR012910">
    <property type="entry name" value="Plug_dom"/>
</dbReference>
<dbReference type="EMBL" id="JAMSHT010000001">
    <property type="protein sequence ID" value="MCM8558206.1"/>
    <property type="molecule type" value="Genomic_DNA"/>
</dbReference>
<feature type="signal peptide" evidence="6">
    <location>
        <begin position="1"/>
        <end position="24"/>
    </location>
</feature>
<name>A0A9X2J4B9_9SPHN</name>
<evidence type="ECO:0000259" key="8">
    <source>
        <dbReference type="Pfam" id="PF07715"/>
    </source>
</evidence>
<comment type="subcellular location">
    <subcellularLocation>
        <location evidence="1 4">Cell outer membrane</location>
    </subcellularLocation>
</comment>
<dbReference type="Gene3D" id="2.40.170.20">
    <property type="entry name" value="TonB-dependent receptor, beta-barrel domain"/>
    <property type="match status" value="1"/>
</dbReference>
<dbReference type="AlphaFoldDB" id="A0A9X2J4B9"/>
<gene>
    <name evidence="9" type="ORF">NDO55_10270</name>
</gene>
<dbReference type="Pfam" id="PF00593">
    <property type="entry name" value="TonB_dep_Rec_b-barrel"/>
    <property type="match status" value="1"/>
</dbReference>
<keyword evidence="2 4" id="KW-0472">Membrane</keyword>
<dbReference type="InterPro" id="IPR037066">
    <property type="entry name" value="Plug_dom_sf"/>
</dbReference>
<evidence type="ECO:0000259" key="7">
    <source>
        <dbReference type="Pfam" id="PF00593"/>
    </source>
</evidence>
<feature type="region of interest" description="Disordered" evidence="5">
    <location>
        <begin position="22"/>
        <end position="76"/>
    </location>
</feature>
<dbReference type="GO" id="GO:0009279">
    <property type="term" value="C:cell outer membrane"/>
    <property type="evidence" value="ECO:0007669"/>
    <property type="project" value="UniProtKB-SubCell"/>
</dbReference>
<dbReference type="RefSeq" id="WP_252114939.1">
    <property type="nucleotide sequence ID" value="NZ_JAMSHT010000001.1"/>
</dbReference>
<reference evidence="9" key="1">
    <citation type="submission" date="2022-06" db="EMBL/GenBank/DDBJ databases">
        <title>Sphingomicrobium sedimins sp. nov., a marine bacterium isolated from tidal flat.</title>
        <authorList>
            <person name="Kim C.-H."/>
            <person name="Yoo Y."/>
            <person name="Kim J.-J."/>
        </authorList>
    </citation>
    <scope>NUCLEOTIDE SEQUENCE</scope>
    <source>
        <strain evidence="9">GRR-S6-50</strain>
    </source>
</reference>
<evidence type="ECO:0000256" key="6">
    <source>
        <dbReference type="SAM" id="SignalP"/>
    </source>
</evidence>
<comment type="caution">
    <text evidence="9">The sequence shown here is derived from an EMBL/GenBank/DDBJ whole genome shotgun (WGS) entry which is preliminary data.</text>
</comment>
<keyword evidence="4" id="KW-0798">TonB box</keyword>
<accession>A0A9X2J4B9</accession>
<dbReference type="InterPro" id="IPR000531">
    <property type="entry name" value="Beta-barrel_TonB"/>
</dbReference>
<evidence type="ECO:0000256" key="5">
    <source>
        <dbReference type="SAM" id="MobiDB-lite"/>
    </source>
</evidence>
<keyword evidence="6" id="KW-0732">Signal</keyword>
<evidence type="ECO:0000256" key="3">
    <source>
        <dbReference type="ARBA" id="ARBA00023237"/>
    </source>
</evidence>
<evidence type="ECO:0000256" key="2">
    <source>
        <dbReference type="ARBA" id="ARBA00023136"/>
    </source>
</evidence>
<evidence type="ECO:0000256" key="4">
    <source>
        <dbReference type="RuleBase" id="RU003357"/>
    </source>
</evidence>
<protein>
    <submittedName>
        <fullName evidence="9">TonB-dependent receptor</fullName>
    </submittedName>
</protein>
<evidence type="ECO:0000256" key="1">
    <source>
        <dbReference type="ARBA" id="ARBA00004442"/>
    </source>
</evidence>
<evidence type="ECO:0000313" key="10">
    <source>
        <dbReference type="Proteomes" id="UP001155128"/>
    </source>
</evidence>
<keyword evidence="10" id="KW-1185">Reference proteome</keyword>
<organism evidence="9 10">
    <name type="scientific">Sphingomicrobium sediminis</name>
    <dbReference type="NCBI Taxonomy" id="2950949"/>
    <lineage>
        <taxon>Bacteria</taxon>
        <taxon>Pseudomonadati</taxon>
        <taxon>Pseudomonadota</taxon>
        <taxon>Alphaproteobacteria</taxon>
        <taxon>Sphingomonadales</taxon>
        <taxon>Sphingomonadaceae</taxon>
        <taxon>Sphingomicrobium</taxon>
    </lineage>
</organism>
<dbReference type="SUPFAM" id="SSF56935">
    <property type="entry name" value="Porins"/>
    <property type="match status" value="1"/>
</dbReference>
<dbReference type="Proteomes" id="UP001155128">
    <property type="component" value="Unassembled WGS sequence"/>
</dbReference>
<proteinExistence type="inferred from homology"/>
<evidence type="ECO:0000313" key="9">
    <source>
        <dbReference type="EMBL" id="MCM8558206.1"/>
    </source>
</evidence>
<dbReference type="PANTHER" id="PTHR40980">
    <property type="entry name" value="PLUG DOMAIN-CONTAINING PROTEIN"/>
    <property type="match status" value="1"/>
</dbReference>
<feature type="chain" id="PRO_5040752627" evidence="6">
    <location>
        <begin position="25"/>
        <end position="921"/>
    </location>
</feature>
<comment type="similarity">
    <text evidence="4">Belongs to the TonB-dependent receptor family.</text>
</comment>
<keyword evidence="9" id="KW-0675">Receptor</keyword>